<dbReference type="AlphaFoldDB" id="A0A4Y2S6C0"/>
<name>A0A4Y2S6C0_ARAVE</name>
<organism evidence="2 3">
    <name type="scientific">Araneus ventricosus</name>
    <name type="common">Orbweaver spider</name>
    <name type="synonym">Epeira ventricosa</name>
    <dbReference type="NCBI Taxonomy" id="182803"/>
    <lineage>
        <taxon>Eukaryota</taxon>
        <taxon>Metazoa</taxon>
        <taxon>Ecdysozoa</taxon>
        <taxon>Arthropoda</taxon>
        <taxon>Chelicerata</taxon>
        <taxon>Arachnida</taxon>
        <taxon>Araneae</taxon>
        <taxon>Araneomorphae</taxon>
        <taxon>Entelegynae</taxon>
        <taxon>Araneoidea</taxon>
        <taxon>Araneidae</taxon>
        <taxon>Araneus</taxon>
    </lineage>
</organism>
<accession>A0A4Y2S6C0</accession>
<evidence type="ECO:0000313" key="3">
    <source>
        <dbReference type="Proteomes" id="UP000499080"/>
    </source>
</evidence>
<feature type="non-terminal residue" evidence="2">
    <location>
        <position position="1"/>
    </location>
</feature>
<feature type="region of interest" description="Disordered" evidence="1">
    <location>
        <begin position="157"/>
        <end position="180"/>
    </location>
</feature>
<proteinExistence type="predicted"/>
<evidence type="ECO:0000256" key="1">
    <source>
        <dbReference type="SAM" id="MobiDB-lite"/>
    </source>
</evidence>
<dbReference type="EMBL" id="BGPR01019957">
    <property type="protein sequence ID" value="GBN83433.1"/>
    <property type="molecule type" value="Genomic_DNA"/>
</dbReference>
<dbReference type="Proteomes" id="UP000499080">
    <property type="component" value="Unassembled WGS sequence"/>
</dbReference>
<comment type="caution">
    <text evidence="2">The sequence shown here is derived from an EMBL/GenBank/DDBJ whole genome shotgun (WGS) entry which is preliminary data.</text>
</comment>
<evidence type="ECO:0000313" key="2">
    <source>
        <dbReference type="EMBL" id="GBN83433.1"/>
    </source>
</evidence>
<reference evidence="2 3" key="1">
    <citation type="journal article" date="2019" name="Sci. Rep.">
        <title>Orb-weaving spider Araneus ventricosus genome elucidates the spidroin gene catalogue.</title>
        <authorList>
            <person name="Kono N."/>
            <person name="Nakamura H."/>
            <person name="Ohtoshi R."/>
            <person name="Moran D.A.P."/>
            <person name="Shinohara A."/>
            <person name="Yoshida Y."/>
            <person name="Fujiwara M."/>
            <person name="Mori M."/>
            <person name="Tomita M."/>
            <person name="Arakawa K."/>
        </authorList>
    </citation>
    <scope>NUCLEOTIDE SEQUENCE [LARGE SCALE GENOMIC DNA]</scope>
</reference>
<gene>
    <name evidence="2" type="ORF">AVEN_264564_1</name>
</gene>
<sequence>YIVAFKGSLGEFERRHLLCIDTQGNIKGDKFPVPEVSRRGCTLLHCRSDVDPLPFLRRQDSKMDRYFSSNYICMAPISTGAHVSMLLKGTNELFYRREGERCCHLQAEKVQLYNRIKDTVFFSRSDSGVPTRGRGEGGIDAPAASFRERTQATRGLLWDGPRNLEPSSDDENDTWDGTLLRTSPPHQWEEVWPPTYDLMCNSLTYAADRQWNRV</sequence>
<keyword evidence="3" id="KW-1185">Reference proteome</keyword>
<protein>
    <submittedName>
        <fullName evidence="2">Uncharacterized protein</fullName>
    </submittedName>
</protein>